<dbReference type="GO" id="GO:0006606">
    <property type="term" value="P:protein import into nucleus"/>
    <property type="evidence" value="ECO:0007669"/>
    <property type="project" value="TreeGrafter"/>
</dbReference>
<comment type="subcellular location">
    <subcellularLocation>
        <location evidence="7">Nucleus</location>
        <location evidence="7">Nuclear pore complex</location>
    </subcellularLocation>
    <subcellularLocation>
        <location evidence="7">Nucleus membrane</location>
    </subcellularLocation>
</comment>
<keyword evidence="7" id="KW-0472">Membrane</keyword>
<dbReference type="Gene3D" id="1.20.190.50">
    <property type="match status" value="1"/>
</dbReference>
<dbReference type="Proteomes" id="UP000226192">
    <property type="component" value="Unassembled WGS sequence"/>
</dbReference>
<dbReference type="Pfam" id="PF04121">
    <property type="entry name" value="Nup84_Nup100"/>
    <property type="match status" value="1"/>
</dbReference>
<feature type="region of interest" description="Disordered" evidence="8">
    <location>
        <begin position="1"/>
        <end position="23"/>
    </location>
</feature>
<keyword evidence="3" id="KW-0653">Protein transport</keyword>
<reference evidence="9 10" key="1">
    <citation type="submission" date="2017-06" db="EMBL/GenBank/DDBJ databases">
        <title>Ant-infecting Ophiocordyceps genomes reveal a high diversity of potential behavioral manipulation genes and a possible major role for enterotoxins.</title>
        <authorList>
            <person name="De Bekker C."/>
            <person name="Evans H.C."/>
            <person name="Brachmann A."/>
            <person name="Hughes D.P."/>
        </authorList>
    </citation>
    <scope>NUCLEOTIDE SEQUENCE [LARGE SCALE GENOMIC DNA]</scope>
    <source>
        <strain evidence="9 10">Map64</strain>
    </source>
</reference>
<protein>
    <recommendedName>
        <fullName evidence="7">Nuclear pore complex protein</fullName>
    </recommendedName>
</protein>
<organism evidence="9 10">
    <name type="scientific">Ophiocordyceps australis</name>
    <dbReference type="NCBI Taxonomy" id="1399860"/>
    <lineage>
        <taxon>Eukaryota</taxon>
        <taxon>Fungi</taxon>
        <taxon>Dikarya</taxon>
        <taxon>Ascomycota</taxon>
        <taxon>Pezizomycotina</taxon>
        <taxon>Sordariomycetes</taxon>
        <taxon>Hypocreomycetidae</taxon>
        <taxon>Hypocreales</taxon>
        <taxon>Ophiocordycipitaceae</taxon>
        <taxon>Ophiocordyceps</taxon>
    </lineage>
</organism>
<dbReference type="GO" id="GO:0000973">
    <property type="term" value="P:post-transcriptional tethering of RNA polymerase II gene DNA at nuclear periphery"/>
    <property type="evidence" value="ECO:0007669"/>
    <property type="project" value="TreeGrafter"/>
</dbReference>
<dbReference type="InterPro" id="IPR007252">
    <property type="entry name" value="Nup84/Nup107"/>
</dbReference>
<comment type="subunit">
    <text evidence="7">Part of the nuclear pore complex (NPC).</text>
</comment>
<dbReference type="OrthoDB" id="3098at2759"/>
<keyword evidence="6 7" id="KW-0539">Nucleus</keyword>
<dbReference type="GO" id="GO:0017056">
    <property type="term" value="F:structural constituent of nuclear pore"/>
    <property type="evidence" value="ECO:0007669"/>
    <property type="project" value="UniProtKB-UniRule"/>
</dbReference>
<keyword evidence="5 7" id="KW-0906">Nuclear pore complex</keyword>
<evidence type="ECO:0000313" key="10">
    <source>
        <dbReference type="Proteomes" id="UP000226192"/>
    </source>
</evidence>
<keyword evidence="4 7" id="KW-0811">Translocation</keyword>
<keyword evidence="2" id="KW-0509">mRNA transport</keyword>
<evidence type="ECO:0000256" key="3">
    <source>
        <dbReference type="ARBA" id="ARBA00022927"/>
    </source>
</evidence>
<dbReference type="Gene3D" id="1.10.3450.20">
    <property type="match status" value="1"/>
</dbReference>
<keyword evidence="1 7" id="KW-0813">Transport</keyword>
<dbReference type="GO" id="GO:0031965">
    <property type="term" value="C:nuclear membrane"/>
    <property type="evidence" value="ECO:0007669"/>
    <property type="project" value="UniProtKB-SubCell"/>
</dbReference>
<evidence type="ECO:0000256" key="7">
    <source>
        <dbReference type="RuleBase" id="RU365072"/>
    </source>
</evidence>
<accession>A0A2C5XG22</accession>
<dbReference type="PANTHER" id="PTHR13003">
    <property type="entry name" value="NUP107-RELATED"/>
    <property type="match status" value="1"/>
</dbReference>
<keyword evidence="10" id="KW-1185">Reference proteome</keyword>
<comment type="function">
    <text evidence="7">Functions as a component of the nuclear pore complex (NPC).</text>
</comment>
<evidence type="ECO:0000313" key="9">
    <source>
        <dbReference type="EMBL" id="PHH61298.1"/>
    </source>
</evidence>
<dbReference type="PANTHER" id="PTHR13003:SF2">
    <property type="entry name" value="NUCLEAR PORE COMPLEX PROTEIN NUP107"/>
    <property type="match status" value="1"/>
</dbReference>
<name>A0A2C5XG22_9HYPO</name>
<dbReference type="STRING" id="1399860.A0A2C5XG22"/>
<comment type="similarity">
    <text evidence="7">Belongs to the nucleoporin Nup84/Nup107 family.</text>
</comment>
<proteinExistence type="inferred from homology"/>
<evidence type="ECO:0000256" key="5">
    <source>
        <dbReference type="ARBA" id="ARBA00023132"/>
    </source>
</evidence>
<comment type="caution">
    <text evidence="9">The sequence shown here is derived from an EMBL/GenBank/DDBJ whole genome shotgun (WGS) entry which is preliminary data.</text>
</comment>
<evidence type="ECO:0000256" key="1">
    <source>
        <dbReference type="ARBA" id="ARBA00022448"/>
    </source>
</evidence>
<evidence type="ECO:0000256" key="4">
    <source>
        <dbReference type="ARBA" id="ARBA00023010"/>
    </source>
</evidence>
<evidence type="ECO:0000256" key="8">
    <source>
        <dbReference type="SAM" id="MobiDB-lite"/>
    </source>
</evidence>
<evidence type="ECO:0000256" key="6">
    <source>
        <dbReference type="ARBA" id="ARBA00023242"/>
    </source>
</evidence>
<dbReference type="EMBL" id="NJET01000109">
    <property type="protein sequence ID" value="PHH61298.1"/>
    <property type="molecule type" value="Genomic_DNA"/>
</dbReference>
<dbReference type="GO" id="GO:0006406">
    <property type="term" value="P:mRNA export from nucleus"/>
    <property type="evidence" value="ECO:0007669"/>
    <property type="project" value="TreeGrafter"/>
</dbReference>
<gene>
    <name evidence="9" type="ORF">CDD81_528</name>
</gene>
<sequence>MSLTVNQDMEDDNVEEVKPEVETRPGPHVEEFANYVDLCIAPSLSVSERKARVLELPRKFHDNANRRLLQKKHRRVADGSGDIDMDSERWSPSFTAEELEEVDQLEKEVQTWDLVRRLLPLRFAKSRAGAPRLSLEASKHPTLRDLAETDPILKERRAVLQWLQVTASSGPDIDELARELQQSADRGDIIAHGWLHTRSSIKLRKSVTAWPHLLDRQTRGILNSHVNADGAPLVTQLDPDAATRQERKLEPRDEFFERSIWLGCFEHLRRGSSLKTIREWCQERTEMWRAVSASGVLLAADGKDSMADAPPESLVLWRRVCLSLSRNIGSDNYERAVYGILSGDISSVESVAKSWNDHLFANYNALVRARIDSFILGRCSPEAVSTLSQSFSSFDPQQLQGDDAGFAKRLVKSLENREDTRQEAMQPYKALQAALIADDTDAYLRAQGSLLAEAAQNDRPLGNFSPSPLSKPADCSREKLFGSGQHEGLRVVTHVHVLLTLMRCLDASEGKTLSLGSGFETVGQEQVIAAYTDYLQNSGLEALIPLYCSILKPPMQYEVLGNNMIKEGDAETRLLQLRLMRKVGIDSLQFTETLARLVLDQLVLTAKVTFPSNPICILAEGPPSARYGRAILPDFLVRSGKEMTVKDEHVIRSLEWLLQVQAAWPEVARIGEQAYKFFFTNRCLVAVSNLVKRIKFSSLIGNMMDDAEALPDTNMLEDVEFVREKLQHIGASGASAEQVKVNLRNFHDFEALAAALDGLETISSAMQLQLIEPPENQKDILRIAANEGPDLKTSMQPLMHSWGVASMQAGDKELGDIRQAYLPEVILAFVSALHFMGNNLSRDHLLEAMDLAALVAERESDVAQVFIKSKRMTELVESFAACSKALAVVTGEKRAAGSSSKKLREMGWSRDIWVVKN</sequence>
<evidence type="ECO:0000256" key="2">
    <source>
        <dbReference type="ARBA" id="ARBA00022816"/>
    </source>
</evidence>
<dbReference type="AlphaFoldDB" id="A0A2C5XG22"/>
<dbReference type="GO" id="GO:0031080">
    <property type="term" value="C:nuclear pore outer ring"/>
    <property type="evidence" value="ECO:0007669"/>
    <property type="project" value="TreeGrafter"/>
</dbReference>